<dbReference type="AlphaFoldDB" id="A0A8H5SW32"/>
<dbReference type="Proteomes" id="UP000567885">
    <property type="component" value="Unassembled WGS sequence"/>
</dbReference>
<dbReference type="EMBL" id="JAAGWQ010000232">
    <property type="protein sequence ID" value="KAF5658707.1"/>
    <property type="molecule type" value="Genomic_DNA"/>
</dbReference>
<evidence type="ECO:0000313" key="2">
    <source>
        <dbReference type="EMBL" id="KAF5658707.1"/>
    </source>
</evidence>
<evidence type="ECO:0000256" key="1">
    <source>
        <dbReference type="SAM" id="SignalP"/>
    </source>
</evidence>
<protein>
    <submittedName>
        <fullName evidence="2">Putative spherulin 1A</fullName>
    </submittedName>
</protein>
<name>A0A8H5SW32_FUSHE</name>
<reference evidence="2 3" key="1">
    <citation type="submission" date="2020-05" db="EMBL/GenBank/DDBJ databases">
        <title>Identification and distribution of gene clusters putatively required for synthesis of sphingolipid metabolism inhibitors in phylogenetically diverse species of the filamentous fungus Fusarium.</title>
        <authorList>
            <person name="Kim H.-S."/>
            <person name="Busman M."/>
            <person name="Brown D.W."/>
            <person name="Divon H."/>
            <person name="Uhlig S."/>
            <person name="Proctor R.H."/>
        </authorList>
    </citation>
    <scope>NUCLEOTIDE SEQUENCE [LARGE SCALE GENOMIC DNA]</scope>
    <source>
        <strain evidence="2 3">NRRL 20693</strain>
    </source>
</reference>
<feature type="signal peptide" evidence="1">
    <location>
        <begin position="1"/>
        <end position="18"/>
    </location>
</feature>
<keyword evidence="1" id="KW-0732">Signal</keyword>
<evidence type="ECO:0000313" key="3">
    <source>
        <dbReference type="Proteomes" id="UP000567885"/>
    </source>
</evidence>
<keyword evidence="3" id="KW-1185">Reference proteome</keyword>
<gene>
    <name evidence="2" type="ORF">FHETE_9772</name>
</gene>
<comment type="caution">
    <text evidence="2">The sequence shown here is derived from an EMBL/GenBank/DDBJ whole genome shotgun (WGS) entry which is preliminary data.</text>
</comment>
<feature type="chain" id="PRO_5034789789" evidence="1">
    <location>
        <begin position="19"/>
        <end position="178"/>
    </location>
</feature>
<organism evidence="2 3">
    <name type="scientific">Fusarium heterosporum</name>
    <dbReference type="NCBI Taxonomy" id="42747"/>
    <lineage>
        <taxon>Eukaryota</taxon>
        <taxon>Fungi</taxon>
        <taxon>Dikarya</taxon>
        <taxon>Ascomycota</taxon>
        <taxon>Pezizomycotina</taxon>
        <taxon>Sordariomycetes</taxon>
        <taxon>Hypocreomycetidae</taxon>
        <taxon>Hypocreales</taxon>
        <taxon>Nectriaceae</taxon>
        <taxon>Fusarium</taxon>
        <taxon>Fusarium heterosporum species complex</taxon>
    </lineage>
</organism>
<sequence length="178" mass="19031">MRFSTILVFAASTIAAPANNPINPSTLKSRTYENHSHAGDYDSVLPPIVPINTRSSDRDLIAKLMTAPTQAERAKLLDQPGDYIFDFVHATGAGEAVGKGGRSISATALTMLSSLPRSAALTLDVVSATLGGIKTIDGKDIETFRDIIPKNIALGIDSCLKKCGIKRNAKRSIEKFMD</sequence>
<dbReference type="OrthoDB" id="1921208at2759"/>
<accession>A0A8H5SW32</accession>
<proteinExistence type="predicted"/>